<proteinExistence type="predicted"/>
<name>A0ACC0LLV8_RHOML</name>
<reference evidence="1" key="1">
    <citation type="submission" date="2022-02" db="EMBL/GenBank/DDBJ databases">
        <title>Plant Genome Project.</title>
        <authorList>
            <person name="Zhang R.-G."/>
        </authorList>
    </citation>
    <scope>NUCLEOTIDE SEQUENCE</scope>
    <source>
        <strain evidence="1">AT1</strain>
    </source>
</reference>
<gene>
    <name evidence="1" type="ORF">RHMOL_Rhmol12G0214400</name>
</gene>
<sequence>MVLIWITAMIPQARPPYCNQLKAESCKSLTGSQYATLLFSFFLVSIGAGGIRPCSIAFGANQVEQRNTPNNERVLEKFFSWYYAATAISVMGAFTFIVNVQDHAGWKVGFGVPAILMFLSALSFFIASPIYIKQKATMSLFTNFARVIVVCITNRKVALPSGESNLRFLVFLFWTLKSLFIIGMCMLEMATLEIPYRECDSIAKIYKKVTAGVKPQALNKVSDLELKAFIEKCIGQARERPIAVDLIKDPFL</sequence>
<accession>A0ACC0LLV8</accession>
<protein>
    <submittedName>
        <fullName evidence="1">Uncharacterized protein</fullName>
    </submittedName>
</protein>
<evidence type="ECO:0000313" key="1">
    <source>
        <dbReference type="EMBL" id="KAI8529299.1"/>
    </source>
</evidence>
<evidence type="ECO:0000313" key="2">
    <source>
        <dbReference type="Proteomes" id="UP001062846"/>
    </source>
</evidence>
<organism evidence="1 2">
    <name type="scientific">Rhododendron molle</name>
    <name type="common">Chinese azalea</name>
    <name type="synonym">Azalea mollis</name>
    <dbReference type="NCBI Taxonomy" id="49168"/>
    <lineage>
        <taxon>Eukaryota</taxon>
        <taxon>Viridiplantae</taxon>
        <taxon>Streptophyta</taxon>
        <taxon>Embryophyta</taxon>
        <taxon>Tracheophyta</taxon>
        <taxon>Spermatophyta</taxon>
        <taxon>Magnoliopsida</taxon>
        <taxon>eudicotyledons</taxon>
        <taxon>Gunneridae</taxon>
        <taxon>Pentapetalae</taxon>
        <taxon>asterids</taxon>
        <taxon>Ericales</taxon>
        <taxon>Ericaceae</taxon>
        <taxon>Ericoideae</taxon>
        <taxon>Rhodoreae</taxon>
        <taxon>Rhododendron</taxon>
    </lineage>
</organism>
<dbReference type="EMBL" id="CM046399">
    <property type="protein sequence ID" value="KAI8529299.1"/>
    <property type="molecule type" value="Genomic_DNA"/>
</dbReference>
<comment type="caution">
    <text evidence="1">The sequence shown here is derived from an EMBL/GenBank/DDBJ whole genome shotgun (WGS) entry which is preliminary data.</text>
</comment>
<dbReference type="Proteomes" id="UP001062846">
    <property type="component" value="Chromosome 12"/>
</dbReference>
<keyword evidence="2" id="KW-1185">Reference proteome</keyword>